<dbReference type="AlphaFoldDB" id="A0A1Q9EHD6"/>
<name>A0A1Q9EHD6_SYMMI</name>
<comment type="caution">
    <text evidence="21">The sequence shown here is derived from an EMBL/GenBank/DDBJ whole genome shotgun (WGS) entry which is preliminary data.</text>
</comment>
<organism evidence="21 22">
    <name type="scientific">Symbiodinium microadriaticum</name>
    <name type="common">Dinoflagellate</name>
    <name type="synonym">Zooxanthella microadriatica</name>
    <dbReference type="NCBI Taxonomy" id="2951"/>
    <lineage>
        <taxon>Eukaryota</taxon>
        <taxon>Sar</taxon>
        <taxon>Alveolata</taxon>
        <taxon>Dinophyceae</taxon>
        <taxon>Suessiales</taxon>
        <taxon>Symbiodiniaceae</taxon>
        <taxon>Symbiodinium</taxon>
    </lineage>
</organism>
<keyword evidence="17" id="KW-0325">Glycoprotein</keyword>
<dbReference type="OrthoDB" id="410444at2759"/>
<keyword evidence="9" id="KW-0812">Transmembrane</keyword>
<keyword evidence="11" id="KW-0256">Endoplasmic reticulum</keyword>
<dbReference type="GO" id="GO:0005789">
    <property type="term" value="C:endoplasmic reticulum membrane"/>
    <property type="evidence" value="ECO:0007669"/>
    <property type="project" value="UniProtKB-SubCell"/>
</dbReference>
<keyword evidence="13" id="KW-1133">Transmembrane helix</keyword>
<dbReference type="GO" id="GO:0030158">
    <property type="term" value="F:protein xylosyltransferase activity"/>
    <property type="evidence" value="ECO:0007669"/>
    <property type="project" value="UniProtKB-EC"/>
</dbReference>
<evidence type="ECO:0000313" key="22">
    <source>
        <dbReference type="Proteomes" id="UP000186817"/>
    </source>
</evidence>
<keyword evidence="10" id="KW-0479">Metal-binding</keyword>
<dbReference type="EC" id="2.4.2.26" evidence="6"/>
<evidence type="ECO:0000256" key="12">
    <source>
        <dbReference type="ARBA" id="ARBA00022968"/>
    </source>
</evidence>
<evidence type="ECO:0000256" key="13">
    <source>
        <dbReference type="ARBA" id="ARBA00022989"/>
    </source>
</evidence>
<evidence type="ECO:0000256" key="5">
    <source>
        <dbReference type="ARBA" id="ARBA00010195"/>
    </source>
</evidence>
<evidence type="ECO:0000256" key="1">
    <source>
        <dbReference type="ARBA" id="ARBA00004323"/>
    </source>
</evidence>
<reference evidence="21 22" key="1">
    <citation type="submission" date="2016-02" db="EMBL/GenBank/DDBJ databases">
        <title>Genome analysis of coral dinoflagellate symbionts highlights evolutionary adaptations to a symbiotic lifestyle.</title>
        <authorList>
            <person name="Aranda M."/>
            <person name="Li Y."/>
            <person name="Liew Y.J."/>
            <person name="Baumgarten S."/>
            <person name="Simakov O."/>
            <person name="Wilson M."/>
            <person name="Piel J."/>
            <person name="Ashoor H."/>
            <person name="Bougouffa S."/>
            <person name="Bajic V.B."/>
            <person name="Ryu T."/>
            <person name="Ravasi T."/>
            <person name="Bayer T."/>
            <person name="Micklem G."/>
            <person name="Kim H."/>
            <person name="Bhak J."/>
            <person name="Lajeunesse T.C."/>
            <person name="Voolstra C.R."/>
        </authorList>
    </citation>
    <scope>NUCLEOTIDE SEQUENCE [LARGE SCALE GENOMIC DNA]</scope>
    <source>
        <strain evidence="21 22">CCMP2467</strain>
    </source>
</reference>
<keyword evidence="14" id="KW-0333">Golgi apparatus</keyword>
<dbReference type="UniPathway" id="UPA00756"/>
<comment type="similarity">
    <text evidence="5">Belongs to the glycosyltransferase 14 family. XylT subfamily.</text>
</comment>
<dbReference type="UniPathway" id="UPA00755"/>
<evidence type="ECO:0000256" key="2">
    <source>
        <dbReference type="ARBA" id="ARBA00004648"/>
    </source>
</evidence>
<dbReference type="PANTHER" id="PTHR46025:SF3">
    <property type="entry name" value="XYLOSYLTRANSFERASE OXT"/>
    <property type="match status" value="1"/>
</dbReference>
<evidence type="ECO:0000256" key="3">
    <source>
        <dbReference type="ARBA" id="ARBA00004840"/>
    </source>
</evidence>
<keyword evidence="22" id="KW-1185">Reference proteome</keyword>
<evidence type="ECO:0000313" key="21">
    <source>
        <dbReference type="EMBL" id="OLQ06788.1"/>
    </source>
</evidence>
<evidence type="ECO:0000256" key="7">
    <source>
        <dbReference type="ARBA" id="ARBA00022676"/>
    </source>
</evidence>
<keyword evidence="16" id="KW-1015">Disulfide bond</keyword>
<comment type="catalytic activity">
    <reaction evidence="19">
        <text>UDP-alpha-D-xylose + L-seryl-[protein] = 3-O-(beta-D-xylosyl)-L-seryl-[protein] + UDP + H(+)</text>
        <dbReference type="Rhea" id="RHEA:50192"/>
        <dbReference type="Rhea" id="RHEA-COMP:9863"/>
        <dbReference type="Rhea" id="RHEA-COMP:12567"/>
        <dbReference type="ChEBI" id="CHEBI:15378"/>
        <dbReference type="ChEBI" id="CHEBI:29999"/>
        <dbReference type="ChEBI" id="CHEBI:57632"/>
        <dbReference type="ChEBI" id="CHEBI:58223"/>
        <dbReference type="ChEBI" id="CHEBI:132085"/>
        <dbReference type="EC" id="2.4.2.26"/>
    </reaction>
</comment>
<evidence type="ECO:0000256" key="9">
    <source>
        <dbReference type="ARBA" id="ARBA00022692"/>
    </source>
</evidence>
<keyword evidence="15" id="KW-0472">Membrane</keyword>
<feature type="region of interest" description="Disordered" evidence="20">
    <location>
        <begin position="1008"/>
        <end position="1034"/>
    </location>
</feature>
<dbReference type="PANTHER" id="PTHR46025">
    <property type="entry name" value="XYLOSYLTRANSFERASE OXT"/>
    <property type="match status" value="1"/>
</dbReference>
<evidence type="ECO:0000256" key="20">
    <source>
        <dbReference type="SAM" id="MobiDB-lite"/>
    </source>
</evidence>
<keyword evidence="8 21" id="KW-0808">Transferase</keyword>
<evidence type="ECO:0000256" key="16">
    <source>
        <dbReference type="ARBA" id="ARBA00023157"/>
    </source>
</evidence>
<dbReference type="InterPro" id="IPR003406">
    <property type="entry name" value="Glyco_trans_14"/>
</dbReference>
<gene>
    <name evidence="21" type="primary">Xylt1</name>
    <name evidence="21" type="ORF">AK812_SmicGene9866</name>
</gene>
<evidence type="ECO:0000256" key="11">
    <source>
        <dbReference type="ARBA" id="ARBA00022824"/>
    </source>
</evidence>
<dbReference type="GO" id="GO:0050650">
    <property type="term" value="P:chondroitin sulfate proteoglycan biosynthetic process"/>
    <property type="evidence" value="ECO:0007669"/>
    <property type="project" value="TreeGrafter"/>
</dbReference>
<protein>
    <recommendedName>
        <fullName evidence="6">protein xylosyltransferase</fullName>
        <ecNumber evidence="6">2.4.2.26</ecNumber>
    </recommendedName>
    <alternativeName>
        <fullName evidence="18">Peptide O-xylosyltransferase</fullName>
    </alternativeName>
</protein>
<proteinExistence type="inferred from homology"/>
<dbReference type="Gene3D" id="2.60.120.620">
    <property type="entry name" value="q2cbj1_9rhob like domain"/>
    <property type="match status" value="1"/>
</dbReference>
<evidence type="ECO:0000256" key="6">
    <source>
        <dbReference type="ARBA" id="ARBA00011972"/>
    </source>
</evidence>
<comment type="pathway">
    <text evidence="4">Glycan metabolism; heparan sulfate biosynthesis.</text>
</comment>
<evidence type="ECO:0000256" key="14">
    <source>
        <dbReference type="ARBA" id="ARBA00023034"/>
    </source>
</evidence>
<sequence>MVTPPSVQWLLWATLASGEEAYLRDCHRLMESQLRESHIQPACHQKVAGIYCSRLLEVERPRPLAGNCPLDPLRMASPNHAVEGDVPPTAGMQQRNLQEVAFGVLVLAAYEAQLGLVQRLLTSLWRRTHTFLVHVDLKSEQLERKLREWSASDPKLANVHVERAVGVRRSGASLLAAELYGLRRLLSLSTTWHYFMTLSDSDQMVRPADYLQRVLGLHWGRSFINTEVLDVKPKSVAVECSERVHAIRMGGHQDGIPIRPNLTLASGSQFVVLYRDFAEFALDGLGENGEEVLKLVADGPDYIGRIKQSSRSLAREVLNEVLFFSSPDETFFHTLAVNSVYCTSHLRYNFHFHDTQGNFLDESSRSYTDFPTGSPPVLTSSSLPLLQQVREQHPIIFARKFDAANASSMSFLEAHVEQLLKPSTTTWQPASGIYAHAFGSLLGACGEVEDQGSTILTYRILRAQPGVRFMFDFDSLELAEKTCNEDATGSLEPSEKLLSQGKALRLAAEALPGSRQRDELAATCASMLDAFQFRRQRWARLTQVGVPAEVRSCILEEAISLESHMVRGKTYGDESKRRDRMLWLNSYALSSRPGMRWLTDFLHNLAVLFGRRREDPSFKLTLTGREMAMLACYDSGGFFTSHCDGSAEDSDSFENRRLLTVVYYLNPGSWKGASDPQTAMGHHDVVSWQHWPGYTTCRNALSSHIGPGACGCRLFTKGRFQDGQAEAINAAGIFAVESVLLLALWAGEARVRYLSEGGSIGMPQRLSLRAVVSRSCVQRASAALRGQVPVHGDVLLSERFVQPVVGDVTNSATALSPLHWIRVGTGWDPALLRFTGVAGLMPLSQASSMGLFAVSYWERCAVQRRLRLRCRSPAGSSTDTEEVLRPWQPISVTRLPLPAGAMAGWWSLDIEQLSSVPLAEIPTASSDDRLHVLAQSRFYLFGKDAIHVEVLEELFSADLLASSSVFAATWCSRDLWPATRDFLESRARKLIKGGPCATARSPTATTSRFGLLFSSPQPERRGGRGEIPNSSGNCERARHMRLNADAST</sequence>
<dbReference type="EMBL" id="LSRX01000152">
    <property type="protein sequence ID" value="OLQ06788.1"/>
    <property type="molecule type" value="Genomic_DNA"/>
</dbReference>
<dbReference type="Proteomes" id="UP000186817">
    <property type="component" value="Unassembled WGS sequence"/>
</dbReference>
<evidence type="ECO:0000256" key="4">
    <source>
        <dbReference type="ARBA" id="ARBA00005093"/>
    </source>
</evidence>
<keyword evidence="12" id="KW-0735">Signal-anchor</keyword>
<comment type="pathway">
    <text evidence="3">Glycan metabolism; chondroitin sulfate biosynthesis.</text>
</comment>
<dbReference type="GO" id="GO:0015012">
    <property type="term" value="P:heparan sulfate proteoglycan biosynthetic process"/>
    <property type="evidence" value="ECO:0007669"/>
    <property type="project" value="UniProtKB-UniPathway"/>
</dbReference>
<evidence type="ECO:0000256" key="19">
    <source>
        <dbReference type="ARBA" id="ARBA00047847"/>
    </source>
</evidence>
<dbReference type="Pfam" id="PF02485">
    <property type="entry name" value="Branch"/>
    <property type="match status" value="1"/>
</dbReference>
<dbReference type="GO" id="GO:0000139">
    <property type="term" value="C:Golgi membrane"/>
    <property type="evidence" value="ECO:0007669"/>
    <property type="project" value="UniProtKB-SubCell"/>
</dbReference>
<evidence type="ECO:0000256" key="17">
    <source>
        <dbReference type="ARBA" id="ARBA00023180"/>
    </source>
</evidence>
<evidence type="ECO:0000256" key="10">
    <source>
        <dbReference type="ARBA" id="ARBA00022723"/>
    </source>
</evidence>
<dbReference type="InterPro" id="IPR043538">
    <property type="entry name" value="XYLT"/>
</dbReference>
<comment type="subcellular location">
    <subcellularLocation>
        <location evidence="2">Endoplasmic reticulum membrane</location>
        <topology evidence="2">Single-pass type II membrane protein</topology>
    </subcellularLocation>
    <subcellularLocation>
        <location evidence="1">Golgi apparatus membrane</location>
        <topology evidence="1">Single-pass type II membrane protein</topology>
    </subcellularLocation>
</comment>
<evidence type="ECO:0000256" key="18">
    <source>
        <dbReference type="ARBA" id="ARBA00042865"/>
    </source>
</evidence>
<accession>A0A1Q9EHD6</accession>
<dbReference type="GO" id="GO:0046872">
    <property type="term" value="F:metal ion binding"/>
    <property type="evidence" value="ECO:0007669"/>
    <property type="project" value="UniProtKB-KW"/>
</dbReference>
<keyword evidence="7" id="KW-0328">Glycosyltransferase</keyword>
<evidence type="ECO:0000256" key="15">
    <source>
        <dbReference type="ARBA" id="ARBA00023136"/>
    </source>
</evidence>
<evidence type="ECO:0000256" key="8">
    <source>
        <dbReference type="ARBA" id="ARBA00022679"/>
    </source>
</evidence>